<feature type="domain" description="Glycoside hydrolase family 38 N-terminal" evidence="1">
    <location>
        <begin position="104"/>
        <end position="290"/>
    </location>
</feature>
<dbReference type="RefSeq" id="XP_006817807.1">
    <property type="nucleotide sequence ID" value="XM_006817744.1"/>
</dbReference>
<dbReference type="GeneID" id="100375970"/>
<reference evidence="3" key="1">
    <citation type="submission" date="2025-08" db="UniProtKB">
        <authorList>
            <consortium name="RefSeq"/>
        </authorList>
    </citation>
    <scope>IDENTIFICATION</scope>
    <source>
        <tissue evidence="3">Testes</tissue>
    </source>
</reference>
<dbReference type="InterPro" id="IPR027291">
    <property type="entry name" value="Glyco_hydro_38_N_sf"/>
</dbReference>
<accession>A0ABM0MCR6</accession>
<dbReference type="InterPro" id="IPR000602">
    <property type="entry name" value="Glyco_hydro_38_N"/>
</dbReference>
<evidence type="ECO:0000259" key="1">
    <source>
        <dbReference type="Pfam" id="PF01074"/>
    </source>
</evidence>
<name>A0ABM0MCR6_SACKO</name>
<dbReference type="Proteomes" id="UP000694865">
    <property type="component" value="Unplaced"/>
</dbReference>
<dbReference type="InterPro" id="IPR011330">
    <property type="entry name" value="Glyco_hydro/deAcase_b/a-brl"/>
</dbReference>
<dbReference type="Gene3D" id="3.20.110.10">
    <property type="entry name" value="Glycoside hydrolase 38, N terminal domain"/>
    <property type="match status" value="1"/>
</dbReference>
<dbReference type="Pfam" id="PF01074">
    <property type="entry name" value="Glyco_hydro_38N"/>
    <property type="match status" value="1"/>
</dbReference>
<evidence type="ECO:0000313" key="3">
    <source>
        <dbReference type="RefSeq" id="XP_006817807.1"/>
    </source>
</evidence>
<protein>
    <submittedName>
        <fullName evidence="3">Alpha-mannosidase 2C1-like</fullName>
    </submittedName>
</protein>
<dbReference type="PANTHER" id="PTHR46017">
    <property type="entry name" value="ALPHA-MANNOSIDASE 2C1"/>
    <property type="match status" value="1"/>
</dbReference>
<evidence type="ECO:0000313" key="2">
    <source>
        <dbReference type="Proteomes" id="UP000694865"/>
    </source>
</evidence>
<gene>
    <name evidence="3" type="primary">LOC100375970</name>
</gene>
<sequence>MACNEMFGTGNGLINPPDKNKLFTLSKAEIVIFDRDVYNLIMDFEVLIGIVKNLPDDSQRGYQALYTANTMVNMCNIYDRDSYKKAKDCAKKFLSQQNGDSQHTVHAMGHCHIDSAWLWTYGETKRKCARSWSSTLRLIEKYPDYIFTCSQAQQFEWLKDNYPELYKEIKTQVTSKKFIPVGGCWVEMDGNLPSGESFIRQFLYGQRFFKNEFGMKCKEFWLPDTFGYSAQLPQIMKGAGIERFVTQKLSWSLVNKFPHNTFVWEGLDGSQVLTHFPPGDCYTMKATVEDVSIGEVFFASNPSAWAGSKESMCNIDGVAVLLKNYGI</sequence>
<dbReference type="PANTHER" id="PTHR46017:SF1">
    <property type="entry name" value="ALPHA-MANNOSIDASE 2C1"/>
    <property type="match status" value="1"/>
</dbReference>
<keyword evidence="2" id="KW-1185">Reference proteome</keyword>
<proteinExistence type="predicted"/>
<organism evidence="2 3">
    <name type="scientific">Saccoglossus kowalevskii</name>
    <name type="common">Acorn worm</name>
    <dbReference type="NCBI Taxonomy" id="10224"/>
    <lineage>
        <taxon>Eukaryota</taxon>
        <taxon>Metazoa</taxon>
        <taxon>Hemichordata</taxon>
        <taxon>Enteropneusta</taxon>
        <taxon>Harrimaniidae</taxon>
        <taxon>Saccoglossus</taxon>
    </lineage>
</organism>
<dbReference type="SUPFAM" id="SSF88713">
    <property type="entry name" value="Glycoside hydrolase/deacetylase"/>
    <property type="match status" value="1"/>
</dbReference>